<feature type="transmembrane region" description="Helical" evidence="9">
    <location>
        <begin position="40"/>
        <end position="58"/>
    </location>
</feature>
<organism evidence="10">
    <name type="scientific">marine metagenome</name>
    <dbReference type="NCBI Taxonomy" id="408172"/>
    <lineage>
        <taxon>unclassified sequences</taxon>
        <taxon>metagenomes</taxon>
        <taxon>ecological metagenomes</taxon>
    </lineage>
</organism>
<feature type="transmembrane region" description="Helical" evidence="9">
    <location>
        <begin position="64"/>
        <end position="82"/>
    </location>
</feature>
<evidence type="ECO:0008006" key="11">
    <source>
        <dbReference type="Google" id="ProtNLM"/>
    </source>
</evidence>
<keyword evidence="6 9" id="KW-1133">Transmembrane helix</keyword>
<evidence type="ECO:0000256" key="3">
    <source>
        <dbReference type="ARBA" id="ARBA00022475"/>
    </source>
</evidence>
<feature type="transmembrane region" description="Helical" evidence="9">
    <location>
        <begin position="224"/>
        <end position="248"/>
    </location>
</feature>
<protein>
    <recommendedName>
        <fullName evidence="11">Branched-chain amino acid ABC transporter permease</fullName>
    </recommendedName>
</protein>
<feature type="transmembrane region" description="Helical" evidence="9">
    <location>
        <begin position="135"/>
        <end position="158"/>
    </location>
</feature>
<feature type="transmembrane region" description="Helical" evidence="9">
    <location>
        <begin position="6"/>
        <end position="28"/>
    </location>
</feature>
<dbReference type="EMBL" id="UINC01001508">
    <property type="protein sequence ID" value="SUZ82464.1"/>
    <property type="molecule type" value="Genomic_DNA"/>
</dbReference>
<evidence type="ECO:0000256" key="9">
    <source>
        <dbReference type="SAM" id="Phobius"/>
    </source>
</evidence>
<keyword evidence="7 9" id="KW-0472">Membrane</keyword>
<dbReference type="GO" id="GO:0022857">
    <property type="term" value="F:transmembrane transporter activity"/>
    <property type="evidence" value="ECO:0007669"/>
    <property type="project" value="InterPro"/>
</dbReference>
<dbReference type="PANTHER" id="PTHR11795:SF451">
    <property type="entry name" value="ABC TRANSPORTER PERMEASE PROTEIN"/>
    <property type="match status" value="1"/>
</dbReference>
<evidence type="ECO:0000256" key="8">
    <source>
        <dbReference type="ARBA" id="ARBA00037998"/>
    </source>
</evidence>
<evidence type="ECO:0000256" key="4">
    <source>
        <dbReference type="ARBA" id="ARBA00022692"/>
    </source>
</evidence>
<dbReference type="Pfam" id="PF02653">
    <property type="entry name" value="BPD_transp_2"/>
    <property type="match status" value="1"/>
</dbReference>
<evidence type="ECO:0000256" key="7">
    <source>
        <dbReference type="ARBA" id="ARBA00023136"/>
    </source>
</evidence>
<proteinExistence type="inferred from homology"/>
<comment type="subcellular location">
    <subcellularLocation>
        <location evidence="1">Cell membrane</location>
        <topology evidence="1">Multi-pass membrane protein</topology>
    </subcellularLocation>
</comment>
<keyword evidence="4 9" id="KW-0812">Transmembrane</keyword>
<evidence type="ECO:0000256" key="2">
    <source>
        <dbReference type="ARBA" id="ARBA00022448"/>
    </source>
</evidence>
<dbReference type="GO" id="GO:0006865">
    <property type="term" value="P:amino acid transport"/>
    <property type="evidence" value="ECO:0007669"/>
    <property type="project" value="UniProtKB-KW"/>
</dbReference>
<keyword evidence="2" id="KW-0813">Transport</keyword>
<dbReference type="InterPro" id="IPR052157">
    <property type="entry name" value="BCAA_transport_permease"/>
</dbReference>
<evidence type="ECO:0000256" key="1">
    <source>
        <dbReference type="ARBA" id="ARBA00004651"/>
    </source>
</evidence>
<dbReference type="PANTHER" id="PTHR11795">
    <property type="entry name" value="BRANCHED-CHAIN AMINO ACID TRANSPORT SYSTEM PERMEASE PROTEIN LIVH"/>
    <property type="match status" value="1"/>
</dbReference>
<comment type="similarity">
    <text evidence="8">Belongs to the binding-protein-dependent transport system permease family. LivHM subfamily.</text>
</comment>
<accession>A0A381QU41</accession>
<feature type="transmembrane region" description="Helical" evidence="9">
    <location>
        <begin position="186"/>
        <end position="212"/>
    </location>
</feature>
<gene>
    <name evidence="10" type="ORF">METZ01_LOCUS35318</name>
</gene>
<dbReference type="AlphaFoldDB" id="A0A381QU41"/>
<sequence length="292" mass="31159">MELVQLLISGISQGCVYGLIALGFVLIYKATEMVNFAQGDLMMLGAFIAFGFINVLGWPFLWGFLATLAVMGVVGVTLERLLLRPMIGEPPFAVLMLTIGLGFILRAVAGAIWGYEDKTLSTPYGGGVARWGEISVGYENIAVVLGTLVLCVLVFVFFRKTRVGIAMQAASQNQLAAYYVGIPVKWIFALVWAMSAMISATAGILVAPLSLINPIMGFVGIKAFAAAIVGGFGSLPGAFLAGLMIGIVEQFAKHGLPSGLEGFSETTAYVILLIMLFIRPEGIFATMQRKKV</sequence>
<keyword evidence="3" id="KW-1003">Cell membrane</keyword>
<evidence type="ECO:0000256" key="5">
    <source>
        <dbReference type="ARBA" id="ARBA00022970"/>
    </source>
</evidence>
<feature type="transmembrane region" description="Helical" evidence="9">
    <location>
        <begin position="94"/>
        <end position="115"/>
    </location>
</feature>
<reference evidence="10" key="1">
    <citation type="submission" date="2018-05" db="EMBL/GenBank/DDBJ databases">
        <authorList>
            <person name="Lanie J.A."/>
            <person name="Ng W.-L."/>
            <person name="Kazmierczak K.M."/>
            <person name="Andrzejewski T.M."/>
            <person name="Davidsen T.M."/>
            <person name="Wayne K.J."/>
            <person name="Tettelin H."/>
            <person name="Glass J.I."/>
            <person name="Rusch D."/>
            <person name="Podicherti R."/>
            <person name="Tsui H.-C.T."/>
            <person name="Winkler M.E."/>
        </authorList>
    </citation>
    <scope>NUCLEOTIDE SEQUENCE</scope>
</reference>
<dbReference type="GO" id="GO:0005886">
    <property type="term" value="C:plasma membrane"/>
    <property type="evidence" value="ECO:0007669"/>
    <property type="project" value="UniProtKB-SubCell"/>
</dbReference>
<dbReference type="CDD" id="cd06582">
    <property type="entry name" value="TM_PBP1_LivH_like"/>
    <property type="match status" value="1"/>
</dbReference>
<feature type="transmembrane region" description="Helical" evidence="9">
    <location>
        <begin position="268"/>
        <end position="287"/>
    </location>
</feature>
<name>A0A381QU41_9ZZZZ</name>
<keyword evidence="5" id="KW-0029">Amino-acid transport</keyword>
<dbReference type="InterPro" id="IPR001851">
    <property type="entry name" value="ABC_transp_permease"/>
</dbReference>
<evidence type="ECO:0000256" key="6">
    <source>
        <dbReference type="ARBA" id="ARBA00022989"/>
    </source>
</evidence>
<evidence type="ECO:0000313" key="10">
    <source>
        <dbReference type="EMBL" id="SUZ82464.1"/>
    </source>
</evidence>